<dbReference type="InterPro" id="IPR006059">
    <property type="entry name" value="SBP"/>
</dbReference>
<protein>
    <submittedName>
        <fullName evidence="2">Extracellular solute-binding protein</fullName>
    </submittedName>
</protein>
<keyword evidence="3" id="KW-1185">Reference proteome</keyword>
<dbReference type="PANTHER" id="PTHR43649">
    <property type="entry name" value="ARABINOSE-BINDING PROTEIN-RELATED"/>
    <property type="match status" value="1"/>
</dbReference>
<feature type="chain" id="PRO_5045879235" evidence="1">
    <location>
        <begin position="30"/>
        <end position="552"/>
    </location>
</feature>
<dbReference type="PROSITE" id="PS51257">
    <property type="entry name" value="PROKAR_LIPOPROTEIN"/>
    <property type="match status" value="1"/>
</dbReference>
<dbReference type="EMBL" id="JAQAGZ010000004">
    <property type="protein sequence ID" value="MCZ8512159.1"/>
    <property type="molecule type" value="Genomic_DNA"/>
</dbReference>
<dbReference type="Proteomes" id="UP001527882">
    <property type="component" value="Unassembled WGS sequence"/>
</dbReference>
<evidence type="ECO:0000256" key="1">
    <source>
        <dbReference type="SAM" id="SignalP"/>
    </source>
</evidence>
<dbReference type="Pfam" id="PF01547">
    <property type="entry name" value="SBP_bac_1"/>
    <property type="match status" value="1"/>
</dbReference>
<gene>
    <name evidence="2" type="ORF">O9H85_06905</name>
</gene>
<dbReference type="RefSeq" id="WP_269880577.1">
    <property type="nucleotide sequence ID" value="NZ_JAQAGZ010000004.1"/>
</dbReference>
<accession>A0ABT4Q5R4</accession>
<organism evidence="2 3">
    <name type="scientific">Paenibacillus gyeongsangnamensis</name>
    <dbReference type="NCBI Taxonomy" id="3388067"/>
    <lineage>
        <taxon>Bacteria</taxon>
        <taxon>Bacillati</taxon>
        <taxon>Bacillota</taxon>
        <taxon>Bacilli</taxon>
        <taxon>Bacillales</taxon>
        <taxon>Paenibacillaceae</taxon>
        <taxon>Paenibacillus</taxon>
    </lineage>
</organism>
<dbReference type="InterPro" id="IPR050490">
    <property type="entry name" value="Bact_solute-bd_prot1"/>
</dbReference>
<dbReference type="SUPFAM" id="SSF53850">
    <property type="entry name" value="Periplasmic binding protein-like II"/>
    <property type="match status" value="1"/>
</dbReference>
<proteinExistence type="predicted"/>
<evidence type="ECO:0000313" key="2">
    <source>
        <dbReference type="EMBL" id="MCZ8512159.1"/>
    </source>
</evidence>
<keyword evidence="1" id="KW-0732">Signal</keyword>
<name>A0ABT4Q5R4_9BACL</name>
<feature type="signal peptide" evidence="1">
    <location>
        <begin position="1"/>
        <end position="29"/>
    </location>
</feature>
<dbReference type="Gene3D" id="3.40.190.10">
    <property type="entry name" value="Periplasmic binding protein-like II"/>
    <property type="match status" value="2"/>
</dbReference>
<reference evidence="2 3" key="1">
    <citation type="submission" date="2022-12" db="EMBL/GenBank/DDBJ databases">
        <title>Draft genome sequence of Paenibacillus sp. dW9.</title>
        <authorList>
            <person name="Choi E.-W."/>
            <person name="Kim D.-U."/>
        </authorList>
    </citation>
    <scope>NUCLEOTIDE SEQUENCE [LARGE SCALE GENOMIC DNA]</scope>
    <source>
        <strain evidence="3">dW9</strain>
    </source>
</reference>
<comment type="caution">
    <text evidence="2">The sequence shown here is derived from an EMBL/GenBank/DDBJ whole genome shotgun (WGS) entry which is preliminary data.</text>
</comment>
<sequence length="552" mass="61420">MKKNKQPFNKKYILSFVSCLTVCSSTLIGCDNTETATAPSNSSTAQAQDYSLPIVSDGSVTLTVATNDNYYTPKSYAQNLPVWQEIEKKTGVKIKWEVAPSSQYTNTINVRMAAAQGLPDLIRLPNDPVKPASDGLIIPMDDLIAKYAPNIRKYFSENPAIKKMMQAPDGKIYALSSDVSGTTSTDPFGLIINQTWLDKLGLKEPQTLDDWYTVLKAFKEKDPNGNGKQDEIPISTRFQVTNGSSISGLFLFGSAMGLHLNYSDGFYPDKNGKIQYEWIDPRAKELVVWLNKLYKEGLIDPQFMMKTDDDIISGISRNVIGVTNHFLNNANRFTNAQKQAGIQNANWQMTLPPSGPGTKGFYEKYGPLSGWLAISKDCKNPEVAIKWLDYIYASEEGNRYVSFGIEGQSYKMVDGEPQFTEWTSKNPDGLDVNDALRSIGAMPVTVWIRSEKGPWSRQTKAVLNLLPDAVKQAEKLKDSGVDAIPLGLTSVEEVEATTAINADIQTYKAETLTKFITGQAPIDWEKYVSTMKSMGINKLIEVKQKQYDRVMK</sequence>
<evidence type="ECO:0000313" key="3">
    <source>
        <dbReference type="Proteomes" id="UP001527882"/>
    </source>
</evidence>
<dbReference type="PANTHER" id="PTHR43649:SF12">
    <property type="entry name" value="DIACETYLCHITOBIOSE BINDING PROTEIN DASA"/>
    <property type="match status" value="1"/>
</dbReference>